<organism evidence="2 3">
    <name type="scientific">Campylobacter concisus UNSW2</name>
    <dbReference type="NCBI Taxonomy" id="1242965"/>
    <lineage>
        <taxon>Bacteria</taxon>
        <taxon>Pseudomonadati</taxon>
        <taxon>Campylobacterota</taxon>
        <taxon>Epsilonproteobacteria</taxon>
        <taxon>Campylobacterales</taxon>
        <taxon>Campylobacteraceae</taxon>
        <taxon>Campylobacter</taxon>
    </lineage>
</organism>
<evidence type="ECO:0000313" key="2">
    <source>
        <dbReference type="EMBL" id="ERJ32618.1"/>
    </source>
</evidence>
<proteinExistence type="predicted"/>
<accession>U2H381</accession>
<dbReference type="PATRIC" id="fig|1242965.3.peg.126"/>
<evidence type="ECO:0000256" key="1">
    <source>
        <dbReference type="SAM" id="Phobius"/>
    </source>
</evidence>
<comment type="caution">
    <text evidence="2">The sequence shown here is derived from an EMBL/GenBank/DDBJ whole genome shotgun (WGS) entry which is preliminary data.</text>
</comment>
<protein>
    <recommendedName>
        <fullName evidence="4">Acyltransferase</fullName>
    </recommendedName>
</protein>
<sequence length="196" mass="21910">MKKILNLIFQIYISFFMYIPTGIGILLRYIVYKPLFKSTDGFFKIDFGVTILGFENIIIKKNVSIMKNSYIYANNGGFIEIGNNFSMNTNSQLDASNGKIVIKDDCAIGPNCVLRASNHVFENVNIPFRLQGHDYGEIIVENDVWIASNCVITPNTRIGRSSVLAAGCVATKDIEPYSVVGGVPAKLIRKRKEWTV</sequence>
<dbReference type="Proteomes" id="UP000016625">
    <property type="component" value="Unassembled WGS sequence"/>
</dbReference>
<feature type="transmembrane region" description="Helical" evidence="1">
    <location>
        <begin position="42"/>
        <end position="59"/>
    </location>
</feature>
<reference evidence="2 3" key="1">
    <citation type="journal article" date="2013" name="BMC Genomics">
        <title>Comparative genomics of Campylobacter concisus isolates reveals genetic diversity and provides insights into disease association.</title>
        <authorList>
            <person name="Deshpande N.P."/>
            <person name="Kaakoush N.O."/>
            <person name="Wilkins M.R."/>
            <person name="Mitchell H.M."/>
        </authorList>
    </citation>
    <scope>NUCLEOTIDE SEQUENCE [LARGE SCALE GENOMIC DNA]</scope>
    <source>
        <strain evidence="2 3">UNSW2</strain>
    </source>
</reference>
<evidence type="ECO:0000313" key="3">
    <source>
        <dbReference type="Proteomes" id="UP000016625"/>
    </source>
</evidence>
<dbReference type="Gene3D" id="2.160.10.10">
    <property type="entry name" value="Hexapeptide repeat proteins"/>
    <property type="match status" value="1"/>
</dbReference>
<keyword evidence="1" id="KW-0472">Membrane</keyword>
<evidence type="ECO:0008006" key="4">
    <source>
        <dbReference type="Google" id="ProtNLM"/>
    </source>
</evidence>
<dbReference type="EMBL" id="ANNJ01000002">
    <property type="protein sequence ID" value="ERJ32618.1"/>
    <property type="molecule type" value="Genomic_DNA"/>
</dbReference>
<feature type="transmembrane region" description="Helical" evidence="1">
    <location>
        <begin position="7"/>
        <end position="30"/>
    </location>
</feature>
<keyword evidence="1" id="KW-1133">Transmembrane helix</keyword>
<dbReference type="InterPro" id="IPR011004">
    <property type="entry name" value="Trimer_LpxA-like_sf"/>
</dbReference>
<dbReference type="InterPro" id="IPR051159">
    <property type="entry name" value="Hexapeptide_acetyltransf"/>
</dbReference>
<dbReference type="PANTHER" id="PTHR23416:SF78">
    <property type="entry name" value="LIPOPOLYSACCHARIDE BIOSYNTHESIS O-ACETYL TRANSFERASE WBBJ-RELATED"/>
    <property type="match status" value="1"/>
</dbReference>
<dbReference type="InterPro" id="IPR001451">
    <property type="entry name" value="Hexapep"/>
</dbReference>
<dbReference type="AlphaFoldDB" id="U2H381"/>
<dbReference type="Pfam" id="PF00132">
    <property type="entry name" value="Hexapep"/>
    <property type="match status" value="1"/>
</dbReference>
<dbReference type="CDD" id="cd04647">
    <property type="entry name" value="LbH_MAT_like"/>
    <property type="match status" value="1"/>
</dbReference>
<gene>
    <name evidence="2" type="ORF">UNSW2_739</name>
</gene>
<dbReference type="PANTHER" id="PTHR23416">
    <property type="entry name" value="SIALIC ACID SYNTHASE-RELATED"/>
    <property type="match status" value="1"/>
</dbReference>
<keyword evidence="1" id="KW-0812">Transmembrane</keyword>
<name>U2H381_9BACT</name>
<dbReference type="SUPFAM" id="SSF51161">
    <property type="entry name" value="Trimeric LpxA-like enzymes"/>
    <property type="match status" value="1"/>
</dbReference>
<dbReference type="RefSeq" id="WP_021092068.1">
    <property type="nucleotide sequence ID" value="NZ_ANNJ01000002.1"/>
</dbReference>